<gene>
    <name evidence="2" type="ORF">Q2T52_17450</name>
</gene>
<keyword evidence="3" id="KW-1185">Reference proteome</keyword>
<evidence type="ECO:0000313" key="3">
    <source>
        <dbReference type="Proteomes" id="UP001169006"/>
    </source>
</evidence>
<reference evidence="2" key="1">
    <citation type="journal article" date="2015" name="Int. J. Syst. Evol. Microbiol.">
        <title>Rhizobium oryzicola sp. nov., potential plant-growth-promoting endophytic bacteria isolated from rice roots.</title>
        <authorList>
            <person name="Zhang X.X."/>
            <person name="Gao J.S."/>
            <person name="Cao Y.H."/>
            <person name="Sheirdil R.A."/>
            <person name="Wang X.C."/>
            <person name="Zhang L."/>
        </authorList>
    </citation>
    <scope>NUCLEOTIDE SEQUENCE</scope>
    <source>
        <strain evidence="2">05753</strain>
    </source>
</reference>
<sequence>MAIYRSIVVICLAVILFVWPGMWVLFAFWFFFAIIGVWAKKKDASLGGNSVYRTGFGGPIGALESWLGVWNGFYVWKDLDHDFHRRNRE</sequence>
<accession>A0ABT8SZK5</accession>
<protein>
    <submittedName>
        <fullName evidence="2">Uncharacterized protein</fullName>
    </submittedName>
</protein>
<proteinExistence type="predicted"/>
<evidence type="ECO:0000256" key="1">
    <source>
        <dbReference type="SAM" id="Phobius"/>
    </source>
</evidence>
<comment type="caution">
    <text evidence="2">The sequence shown here is derived from an EMBL/GenBank/DDBJ whole genome shotgun (WGS) entry which is preliminary data.</text>
</comment>
<keyword evidence="1" id="KW-0812">Transmembrane</keyword>
<name>A0ABT8SZK5_9HYPH</name>
<feature type="transmembrane region" description="Helical" evidence="1">
    <location>
        <begin position="6"/>
        <end position="39"/>
    </location>
</feature>
<dbReference type="RefSeq" id="WP_302078077.1">
    <property type="nucleotide sequence ID" value="NZ_JAUKWQ010000005.1"/>
</dbReference>
<keyword evidence="1" id="KW-1133">Transmembrane helix</keyword>
<dbReference type="EMBL" id="JAUKWQ010000005">
    <property type="protein sequence ID" value="MDO1583870.1"/>
    <property type="molecule type" value="Genomic_DNA"/>
</dbReference>
<evidence type="ECO:0000313" key="2">
    <source>
        <dbReference type="EMBL" id="MDO1583870.1"/>
    </source>
</evidence>
<reference evidence="2" key="2">
    <citation type="submission" date="2023-07" db="EMBL/GenBank/DDBJ databases">
        <authorList>
            <person name="Sun H."/>
        </authorList>
    </citation>
    <scope>NUCLEOTIDE SEQUENCE</scope>
    <source>
        <strain evidence="2">05753</strain>
    </source>
</reference>
<dbReference type="Proteomes" id="UP001169006">
    <property type="component" value="Unassembled WGS sequence"/>
</dbReference>
<organism evidence="2 3">
    <name type="scientific">Rhizobium oryzicola</name>
    <dbReference type="NCBI Taxonomy" id="1232668"/>
    <lineage>
        <taxon>Bacteria</taxon>
        <taxon>Pseudomonadati</taxon>
        <taxon>Pseudomonadota</taxon>
        <taxon>Alphaproteobacteria</taxon>
        <taxon>Hyphomicrobiales</taxon>
        <taxon>Rhizobiaceae</taxon>
        <taxon>Rhizobium/Agrobacterium group</taxon>
        <taxon>Rhizobium</taxon>
    </lineage>
</organism>
<keyword evidence="1" id="KW-0472">Membrane</keyword>